<protein>
    <recommendedName>
        <fullName evidence="12">Aminopeptidase</fullName>
    </recommendedName>
</protein>
<evidence type="ECO:0000313" key="10">
    <source>
        <dbReference type="EMBL" id="BBZ76909.1"/>
    </source>
</evidence>
<dbReference type="EMBL" id="AP022620">
    <property type="protein sequence ID" value="BBZ76909.1"/>
    <property type="molecule type" value="Genomic_DNA"/>
</dbReference>
<evidence type="ECO:0000256" key="8">
    <source>
        <dbReference type="ARBA" id="ARBA00023136"/>
    </source>
</evidence>
<dbReference type="KEGG" id="many:MANY_22460"/>
<evidence type="ECO:0000256" key="4">
    <source>
        <dbReference type="ARBA" id="ARBA00022475"/>
    </source>
</evidence>
<dbReference type="CDD" id="cd02252">
    <property type="entry name" value="nylC_like"/>
    <property type="match status" value="1"/>
</dbReference>
<dbReference type="InterPro" id="IPR016117">
    <property type="entry name" value="ArgJ-like_dom_sf"/>
</dbReference>
<keyword evidence="6" id="KW-0378">Hydrolase</keyword>
<evidence type="ECO:0000256" key="2">
    <source>
        <dbReference type="ARBA" id="ARBA00007068"/>
    </source>
</evidence>
<keyword evidence="8" id="KW-0472">Membrane</keyword>
<evidence type="ECO:0000256" key="5">
    <source>
        <dbReference type="ARBA" id="ARBA00022692"/>
    </source>
</evidence>
<comment type="function">
    <text evidence="9">Aminopeptidase.</text>
</comment>
<dbReference type="Gene3D" id="3.60.70.12">
    <property type="entry name" value="L-amino peptidase D-ALA esterase/amidase"/>
    <property type="match status" value="1"/>
</dbReference>
<dbReference type="RefSeq" id="WP_163804301.1">
    <property type="nucleotide sequence ID" value="NZ_AP022620.1"/>
</dbReference>
<dbReference type="FunFam" id="3.60.70.12:FF:000003">
    <property type="entry name" value="Putative cysteine transferase"/>
    <property type="match status" value="1"/>
</dbReference>
<evidence type="ECO:0000313" key="11">
    <source>
        <dbReference type="Proteomes" id="UP000467249"/>
    </source>
</evidence>
<organism evidence="10 11">
    <name type="scientific">Mycolicibacterium anyangense</name>
    <dbReference type="NCBI Taxonomy" id="1431246"/>
    <lineage>
        <taxon>Bacteria</taxon>
        <taxon>Bacillati</taxon>
        <taxon>Actinomycetota</taxon>
        <taxon>Actinomycetes</taxon>
        <taxon>Mycobacteriales</taxon>
        <taxon>Mycobacteriaceae</taxon>
        <taxon>Mycolicibacterium</taxon>
    </lineage>
</organism>
<comment type="subcellular location">
    <subcellularLocation>
        <location evidence="1">Cell membrane</location>
        <topology evidence="1">Multi-pass membrane protein</topology>
    </subcellularLocation>
</comment>
<keyword evidence="5" id="KW-0812">Transmembrane</keyword>
<evidence type="ECO:0000256" key="1">
    <source>
        <dbReference type="ARBA" id="ARBA00004651"/>
    </source>
</evidence>
<evidence type="ECO:0000256" key="7">
    <source>
        <dbReference type="ARBA" id="ARBA00022989"/>
    </source>
</evidence>
<dbReference type="AlphaFoldDB" id="A0A6N4W799"/>
<dbReference type="GO" id="GO:0004177">
    <property type="term" value="F:aminopeptidase activity"/>
    <property type="evidence" value="ECO:0007669"/>
    <property type="project" value="UniProtKB-KW"/>
</dbReference>
<gene>
    <name evidence="10" type="ORF">MANY_22460</name>
</gene>
<dbReference type="GO" id="GO:0005886">
    <property type="term" value="C:plasma membrane"/>
    <property type="evidence" value="ECO:0007669"/>
    <property type="project" value="UniProtKB-SubCell"/>
</dbReference>
<evidence type="ECO:0000256" key="3">
    <source>
        <dbReference type="ARBA" id="ARBA00022438"/>
    </source>
</evidence>
<evidence type="ECO:0000256" key="9">
    <source>
        <dbReference type="ARBA" id="ARBA00059481"/>
    </source>
</evidence>
<dbReference type="InterPro" id="IPR005321">
    <property type="entry name" value="Peptidase_S58_DmpA"/>
</dbReference>
<keyword evidence="11" id="KW-1185">Reference proteome</keyword>
<reference evidence="10 11" key="1">
    <citation type="journal article" date="2019" name="Emerg. Microbes Infect.">
        <title>Comprehensive subspecies identification of 175 nontuberculous mycobacteria species based on 7547 genomic profiles.</title>
        <authorList>
            <person name="Matsumoto Y."/>
            <person name="Kinjo T."/>
            <person name="Motooka D."/>
            <person name="Nabeya D."/>
            <person name="Jung N."/>
            <person name="Uechi K."/>
            <person name="Horii T."/>
            <person name="Iida T."/>
            <person name="Fujita J."/>
            <person name="Nakamura S."/>
        </authorList>
    </citation>
    <scope>NUCLEOTIDE SEQUENCE [LARGE SCALE GENOMIC DNA]</scope>
    <source>
        <strain evidence="10 11">JCM 30275</strain>
    </source>
</reference>
<keyword evidence="3" id="KW-0031">Aminopeptidase</keyword>
<keyword evidence="4" id="KW-1003">Cell membrane</keyword>
<dbReference type="SUPFAM" id="SSF56266">
    <property type="entry name" value="DmpA/ArgJ-like"/>
    <property type="match status" value="1"/>
</dbReference>
<comment type="similarity">
    <text evidence="2">Belongs to the peptidase S58 family.</text>
</comment>
<dbReference type="Proteomes" id="UP000467249">
    <property type="component" value="Chromosome"/>
</dbReference>
<keyword evidence="3" id="KW-0645">Protease</keyword>
<sequence>MTAGSITDVAGILVGQHERLDPDATLGSGWACGTTVVIAPPGTVGAVDVRGGAPGTRETDLLDPANSVRHVDAVVLTGGSAFGLAAADGVMTWLEEQGRGVAMDGGVVPIVPAAVIFDLPVGGWACRPTAEFGYRAAHAAGTEVAVGTVGAGVGARAGVLKGGLGTASVTLDNGVTVGAIVAVNSAGNVVDPATGLPWMARLIDEFGLVAPPAEQIAGFAARDRESGPLNTTIAVVATDAALSPMACNRFAVAAHDGLAHSIHPAHTPLDGDTVFALATGAIEVEPDPDIPVAMSPETKLVALLGAAGAHCLARAVLVGVLAAESVAGIPTYRDMLPGAFA</sequence>
<dbReference type="Pfam" id="PF03576">
    <property type="entry name" value="Peptidase_S58"/>
    <property type="match status" value="1"/>
</dbReference>
<proteinExistence type="inferred from homology"/>
<dbReference type="PANTHER" id="PTHR36512">
    <property type="entry name" value="D-AMINOPEPTIDASE"/>
    <property type="match status" value="1"/>
</dbReference>
<keyword evidence="7" id="KW-1133">Transmembrane helix</keyword>
<evidence type="ECO:0008006" key="12">
    <source>
        <dbReference type="Google" id="ProtNLM"/>
    </source>
</evidence>
<accession>A0A6N4W799</accession>
<dbReference type="PANTHER" id="PTHR36512:SF3">
    <property type="entry name" value="BLR5678 PROTEIN"/>
    <property type="match status" value="1"/>
</dbReference>
<name>A0A6N4W799_9MYCO</name>
<evidence type="ECO:0000256" key="6">
    <source>
        <dbReference type="ARBA" id="ARBA00022801"/>
    </source>
</evidence>